<evidence type="ECO:0000256" key="1">
    <source>
        <dbReference type="SAM" id="Phobius"/>
    </source>
</evidence>
<keyword evidence="3" id="KW-1185">Reference proteome</keyword>
<reference evidence="2 3" key="1">
    <citation type="journal article" date="2007" name="Nature">
        <title>Evolution of genes and genomes on the Drosophila phylogeny.</title>
        <authorList>
            <consortium name="Drosophila 12 Genomes Consortium"/>
            <person name="Clark A.G."/>
            <person name="Eisen M.B."/>
            <person name="Smith D.R."/>
            <person name="Bergman C.M."/>
            <person name="Oliver B."/>
            <person name="Markow T.A."/>
            <person name="Kaufman T.C."/>
            <person name="Kellis M."/>
            <person name="Gelbart W."/>
            <person name="Iyer V.N."/>
            <person name="Pollard D.A."/>
            <person name="Sackton T.B."/>
            <person name="Larracuente A.M."/>
            <person name="Singh N.D."/>
            <person name="Abad J.P."/>
            <person name="Abt D.N."/>
            <person name="Adryan B."/>
            <person name="Aguade M."/>
            <person name="Akashi H."/>
            <person name="Anderson W.W."/>
            <person name="Aquadro C.F."/>
            <person name="Ardell D.H."/>
            <person name="Arguello R."/>
            <person name="Artieri C.G."/>
            <person name="Barbash D.A."/>
            <person name="Barker D."/>
            <person name="Barsanti P."/>
            <person name="Batterham P."/>
            <person name="Batzoglou S."/>
            <person name="Begun D."/>
            <person name="Bhutkar A."/>
            <person name="Blanco E."/>
            <person name="Bosak S.A."/>
            <person name="Bradley R.K."/>
            <person name="Brand A.D."/>
            <person name="Brent M.R."/>
            <person name="Brooks A.N."/>
            <person name="Brown R.H."/>
            <person name="Butlin R.K."/>
            <person name="Caggese C."/>
            <person name="Calvi B.R."/>
            <person name="Bernardo de Carvalho A."/>
            <person name="Caspi A."/>
            <person name="Castrezana S."/>
            <person name="Celniker S.E."/>
            <person name="Chang J.L."/>
            <person name="Chapple C."/>
            <person name="Chatterji S."/>
            <person name="Chinwalla A."/>
            <person name="Civetta A."/>
            <person name="Clifton S.W."/>
            <person name="Comeron J.M."/>
            <person name="Costello J.C."/>
            <person name="Coyne J.A."/>
            <person name="Daub J."/>
            <person name="David R.G."/>
            <person name="Delcher A.L."/>
            <person name="Delehaunty K."/>
            <person name="Do C.B."/>
            <person name="Ebling H."/>
            <person name="Edwards K."/>
            <person name="Eickbush T."/>
            <person name="Evans J.D."/>
            <person name="Filipski A."/>
            <person name="Findeiss S."/>
            <person name="Freyhult E."/>
            <person name="Fulton L."/>
            <person name="Fulton R."/>
            <person name="Garcia A.C."/>
            <person name="Gardiner A."/>
            <person name="Garfield D.A."/>
            <person name="Garvin B.E."/>
            <person name="Gibson G."/>
            <person name="Gilbert D."/>
            <person name="Gnerre S."/>
            <person name="Godfrey J."/>
            <person name="Good R."/>
            <person name="Gotea V."/>
            <person name="Gravely B."/>
            <person name="Greenberg A.J."/>
            <person name="Griffiths-Jones S."/>
            <person name="Gross S."/>
            <person name="Guigo R."/>
            <person name="Gustafson E.A."/>
            <person name="Haerty W."/>
            <person name="Hahn M.W."/>
            <person name="Halligan D.L."/>
            <person name="Halpern A.L."/>
            <person name="Halter G.M."/>
            <person name="Han M.V."/>
            <person name="Heger A."/>
            <person name="Hillier L."/>
            <person name="Hinrichs A.S."/>
            <person name="Holmes I."/>
            <person name="Hoskins R.A."/>
            <person name="Hubisz M.J."/>
            <person name="Hultmark D."/>
            <person name="Huntley M.A."/>
            <person name="Jaffe D.B."/>
            <person name="Jagadeeshan S."/>
            <person name="Jeck W.R."/>
            <person name="Johnson J."/>
            <person name="Jones C.D."/>
            <person name="Jordan W.C."/>
            <person name="Karpen G.H."/>
            <person name="Kataoka E."/>
            <person name="Keightley P.D."/>
            <person name="Kheradpour P."/>
            <person name="Kirkness E.F."/>
            <person name="Koerich L.B."/>
            <person name="Kristiansen K."/>
            <person name="Kudrna D."/>
            <person name="Kulathinal R.J."/>
            <person name="Kumar S."/>
            <person name="Kwok R."/>
            <person name="Lander E."/>
            <person name="Langley C.H."/>
            <person name="Lapoint R."/>
            <person name="Lazzaro B.P."/>
            <person name="Lee S.J."/>
            <person name="Levesque L."/>
            <person name="Li R."/>
            <person name="Lin C.F."/>
            <person name="Lin M.F."/>
            <person name="Lindblad-Toh K."/>
            <person name="Llopart A."/>
            <person name="Long M."/>
            <person name="Low L."/>
            <person name="Lozovsky E."/>
            <person name="Lu J."/>
            <person name="Luo M."/>
            <person name="Machado C.A."/>
            <person name="Makalowski W."/>
            <person name="Marzo M."/>
            <person name="Matsuda M."/>
            <person name="Matzkin L."/>
            <person name="McAllister B."/>
            <person name="McBride C.S."/>
            <person name="McKernan B."/>
            <person name="McKernan K."/>
            <person name="Mendez-Lago M."/>
            <person name="Minx P."/>
            <person name="Mollenhauer M.U."/>
            <person name="Montooth K."/>
            <person name="Mount S.M."/>
            <person name="Mu X."/>
            <person name="Myers E."/>
            <person name="Negre B."/>
            <person name="Newfeld S."/>
            <person name="Nielsen R."/>
            <person name="Noor M.A."/>
            <person name="O'Grady P."/>
            <person name="Pachter L."/>
            <person name="Papaceit M."/>
            <person name="Parisi M.J."/>
            <person name="Parisi M."/>
            <person name="Parts L."/>
            <person name="Pedersen J.S."/>
            <person name="Pesole G."/>
            <person name="Phillippy A.M."/>
            <person name="Ponting C.P."/>
            <person name="Pop M."/>
            <person name="Porcelli D."/>
            <person name="Powell J.R."/>
            <person name="Prohaska S."/>
            <person name="Pruitt K."/>
            <person name="Puig M."/>
            <person name="Quesneville H."/>
            <person name="Ram K.R."/>
            <person name="Rand D."/>
            <person name="Rasmussen M.D."/>
            <person name="Reed L.K."/>
            <person name="Reenan R."/>
            <person name="Reily A."/>
            <person name="Remington K.A."/>
            <person name="Rieger T.T."/>
            <person name="Ritchie M.G."/>
            <person name="Robin C."/>
            <person name="Rogers Y.H."/>
            <person name="Rohde C."/>
            <person name="Rozas J."/>
            <person name="Rubenfield M.J."/>
            <person name="Ruiz A."/>
            <person name="Russo S."/>
            <person name="Salzberg S.L."/>
            <person name="Sanchez-Gracia A."/>
            <person name="Saranga D.J."/>
            <person name="Sato H."/>
            <person name="Schaeffer S.W."/>
            <person name="Schatz M.C."/>
            <person name="Schlenke T."/>
            <person name="Schwartz R."/>
            <person name="Segarra C."/>
            <person name="Singh R.S."/>
            <person name="Sirot L."/>
            <person name="Sirota M."/>
            <person name="Sisneros N.B."/>
            <person name="Smith C.D."/>
            <person name="Smith T.F."/>
            <person name="Spieth J."/>
            <person name="Stage D.E."/>
            <person name="Stark A."/>
            <person name="Stephan W."/>
            <person name="Strausberg R.L."/>
            <person name="Strempel S."/>
            <person name="Sturgill D."/>
            <person name="Sutton G."/>
            <person name="Sutton G.G."/>
            <person name="Tao W."/>
            <person name="Teichmann S."/>
            <person name="Tobari Y.N."/>
            <person name="Tomimura Y."/>
            <person name="Tsolas J.M."/>
            <person name="Valente V.L."/>
            <person name="Venter E."/>
            <person name="Venter J.C."/>
            <person name="Vicario S."/>
            <person name="Vieira F.G."/>
            <person name="Vilella A.J."/>
            <person name="Villasante A."/>
            <person name="Walenz B."/>
            <person name="Wang J."/>
            <person name="Wasserman M."/>
            <person name="Watts T."/>
            <person name="Wilson D."/>
            <person name="Wilson R.K."/>
            <person name="Wing R.A."/>
            <person name="Wolfner M.F."/>
            <person name="Wong A."/>
            <person name="Wong G.K."/>
            <person name="Wu C.I."/>
            <person name="Wu G."/>
            <person name="Yamamoto D."/>
            <person name="Yang H.P."/>
            <person name="Yang S.P."/>
            <person name="Yorke J.A."/>
            <person name="Yoshida K."/>
            <person name="Zdobnov E."/>
            <person name="Zhang P."/>
            <person name="Zhang Y."/>
            <person name="Zimin A.V."/>
            <person name="Baldwin J."/>
            <person name="Abdouelleil A."/>
            <person name="Abdulkadir J."/>
            <person name="Abebe A."/>
            <person name="Abera B."/>
            <person name="Abreu J."/>
            <person name="Acer S.C."/>
            <person name="Aftuck L."/>
            <person name="Alexander A."/>
            <person name="An P."/>
            <person name="Anderson E."/>
            <person name="Anderson S."/>
            <person name="Arachi H."/>
            <person name="Azer M."/>
            <person name="Bachantsang P."/>
            <person name="Barry A."/>
            <person name="Bayul T."/>
            <person name="Berlin A."/>
            <person name="Bessette D."/>
            <person name="Bloom T."/>
            <person name="Blye J."/>
            <person name="Boguslavskiy L."/>
            <person name="Bonnet C."/>
            <person name="Boukhgalter B."/>
            <person name="Bourzgui I."/>
            <person name="Brown A."/>
            <person name="Cahill P."/>
            <person name="Channer S."/>
            <person name="Cheshatsang Y."/>
            <person name="Chuda L."/>
            <person name="Citroen M."/>
            <person name="Collymore A."/>
            <person name="Cooke P."/>
            <person name="Costello M."/>
            <person name="D'Aco K."/>
            <person name="Daza R."/>
            <person name="De Haan G."/>
            <person name="DeGray S."/>
            <person name="DeMaso C."/>
            <person name="Dhargay N."/>
            <person name="Dooley K."/>
            <person name="Dooley E."/>
            <person name="Doricent M."/>
            <person name="Dorje P."/>
            <person name="Dorjee K."/>
            <person name="Dupes A."/>
            <person name="Elong R."/>
            <person name="Falk J."/>
            <person name="Farina A."/>
            <person name="Faro S."/>
            <person name="Ferguson D."/>
            <person name="Fisher S."/>
            <person name="Foley C.D."/>
            <person name="Franke A."/>
            <person name="Friedrich D."/>
            <person name="Gadbois L."/>
            <person name="Gearin G."/>
            <person name="Gearin C.R."/>
            <person name="Giannoukos G."/>
            <person name="Goode T."/>
            <person name="Graham J."/>
            <person name="Grandbois E."/>
            <person name="Grewal S."/>
            <person name="Gyaltsen K."/>
            <person name="Hafez N."/>
            <person name="Hagos B."/>
            <person name="Hall J."/>
            <person name="Henson C."/>
            <person name="Hollinger A."/>
            <person name="Honan T."/>
            <person name="Huard M.D."/>
            <person name="Hughes L."/>
            <person name="Hurhula B."/>
            <person name="Husby M.E."/>
            <person name="Kamat A."/>
            <person name="Kanga B."/>
            <person name="Kashin S."/>
            <person name="Khazanovich D."/>
            <person name="Kisner P."/>
            <person name="Lance K."/>
            <person name="Lara M."/>
            <person name="Lee W."/>
            <person name="Lennon N."/>
            <person name="Letendre F."/>
            <person name="LeVine R."/>
            <person name="Lipovsky A."/>
            <person name="Liu X."/>
            <person name="Liu J."/>
            <person name="Liu S."/>
            <person name="Lokyitsang T."/>
            <person name="Lokyitsang Y."/>
            <person name="Lubonja R."/>
            <person name="Lui A."/>
            <person name="MacDonald P."/>
            <person name="Magnisalis V."/>
            <person name="Maru K."/>
            <person name="Matthews C."/>
            <person name="McCusker W."/>
            <person name="McDonough S."/>
            <person name="Mehta T."/>
            <person name="Meldrim J."/>
            <person name="Meneus L."/>
            <person name="Mihai O."/>
            <person name="Mihalev A."/>
            <person name="Mihova T."/>
            <person name="Mittelman R."/>
            <person name="Mlenga V."/>
            <person name="Montmayeur A."/>
            <person name="Mulrain L."/>
            <person name="Navidi A."/>
            <person name="Naylor J."/>
            <person name="Negash T."/>
            <person name="Nguyen T."/>
            <person name="Nguyen N."/>
            <person name="Nicol R."/>
            <person name="Norbu C."/>
            <person name="Norbu N."/>
            <person name="Novod N."/>
            <person name="O'Neill B."/>
            <person name="Osman S."/>
            <person name="Markiewicz E."/>
            <person name="Oyono O.L."/>
            <person name="Patti C."/>
            <person name="Phunkhang P."/>
            <person name="Pierre F."/>
            <person name="Priest M."/>
            <person name="Raghuraman S."/>
            <person name="Rege F."/>
            <person name="Reyes R."/>
            <person name="Rise C."/>
            <person name="Rogov P."/>
            <person name="Ross K."/>
            <person name="Ryan E."/>
            <person name="Settipalli S."/>
            <person name="Shea T."/>
            <person name="Sherpa N."/>
            <person name="Shi L."/>
            <person name="Shih D."/>
            <person name="Sparrow T."/>
            <person name="Spaulding J."/>
            <person name="Stalker J."/>
            <person name="Stange-Thomann N."/>
            <person name="Stavropoulos S."/>
            <person name="Stone C."/>
            <person name="Strader C."/>
            <person name="Tesfaye S."/>
            <person name="Thomson T."/>
            <person name="Thoulutsang Y."/>
            <person name="Thoulutsang D."/>
            <person name="Topham K."/>
            <person name="Topping I."/>
            <person name="Tsamla T."/>
            <person name="Vassiliev H."/>
            <person name="Vo A."/>
            <person name="Wangchuk T."/>
            <person name="Wangdi T."/>
            <person name="Weiand M."/>
            <person name="Wilkinson J."/>
            <person name="Wilson A."/>
            <person name="Yadav S."/>
            <person name="Young G."/>
            <person name="Yu Q."/>
            <person name="Zembek L."/>
            <person name="Zhong D."/>
            <person name="Zimmer A."/>
            <person name="Zwirko Z."/>
            <person name="Jaffe D.B."/>
            <person name="Alvarez P."/>
            <person name="Brockman W."/>
            <person name="Butler J."/>
            <person name="Chin C."/>
            <person name="Gnerre S."/>
            <person name="Grabherr M."/>
            <person name="Kleber M."/>
            <person name="Mauceli E."/>
            <person name="MacCallum I."/>
        </authorList>
    </citation>
    <scope>NUCLEOTIDE SEQUENCE [LARGE SCALE GENOMIC DNA]</scope>
    <source>
        <strain evidence="3">white501</strain>
    </source>
</reference>
<dbReference type="HOGENOM" id="CLU_2075616_0_0_1"/>
<accession>B4Q3P9</accession>
<keyword evidence="1" id="KW-0472">Membrane</keyword>
<evidence type="ECO:0000313" key="2">
    <source>
        <dbReference type="EMBL" id="EDX04774.1"/>
    </source>
</evidence>
<protein>
    <submittedName>
        <fullName evidence="2">GD22132</fullName>
    </submittedName>
</protein>
<name>B4Q3P9_DROSI</name>
<dbReference type="Proteomes" id="UP000000304">
    <property type="component" value="Chromosome 2L"/>
</dbReference>
<proteinExistence type="predicted"/>
<dbReference type="EMBL" id="CM000361">
    <property type="protein sequence ID" value="EDX04774.1"/>
    <property type="molecule type" value="Genomic_DNA"/>
</dbReference>
<feature type="transmembrane region" description="Helical" evidence="1">
    <location>
        <begin position="65"/>
        <end position="83"/>
    </location>
</feature>
<keyword evidence="1" id="KW-0812">Transmembrane</keyword>
<evidence type="ECO:0000313" key="3">
    <source>
        <dbReference type="Proteomes" id="UP000000304"/>
    </source>
</evidence>
<keyword evidence="1" id="KW-1133">Transmembrane helix</keyword>
<sequence>MGRVSQSERPLWRALRLVRVVVPAKWLRDMADVWAVASQKGNDLGRRSDGEVSQAQIAQRATPHLVLVLVFAFASVSSIFSRLRTKRYLDIRSATNRLINTSQRLLMTLTKCPAIVQN</sequence>
<organism evidence="2 3">
    <name type="scientific">Drosophila simulans</name>
    <name type="common">Fruit fly</name>
    <dbReference type="NCBI Taxonomy" id="7240"/>
    <lineage>
        <taxon>Eukaryota</taxon>
        <taxon>Metazoa</taxon>
        <taxon>Ecdysozoa</taxon>
        <taxon>Arthropoda</taxon>
        <taxon>Hexapoda</taxon>
        <taxon>Insecta</taxon>
        <taxon>Pterygota</taxon>
        <taxon>Neoptera</taxon>
        <taxon>Endopterygota</taxon>
        <taxon>Diptera</taxon>
        <taxon>Brachycera</taxon>
        <taxon>Muscomorpha</taxon>
        <taxon>Ephydroidea</taxon>
        <taxon>Drosophilidae</taxon>
        <taxon>Drosophila</taxon>
        <taxon>Sophophora</taxon>
    </lineage>
</organism>
<dbReference type="AlphaFoldDB" id="B4Q3P9"/>
<gene>
    <name evidence="2" type="primary">Dsim\GD22132</name>
    <name evidence="2" type="ORF">Dsim_GD22132</name>
</gene>